<evidence type="ECO:0000313" key="2">
    <source>
        <dbReference type="Proteomes" id="UP001595764"/>
    </source>
</evidence>
<gene>
    <name evidence="1" type="ORF">ACFORO_10485</name>
</gene>
<dbReference type="Proteomes" id="UP001595764">
    <property type="component" value="Unassembled WGS sequence"/>
</dbReference>
<evidence type="ECO:0000313" key="1">
    <source>
        <dbReference type="EMBL" id="MFC3510589.1"/>
    </source>
</evidence>
<protein>
    <submittedName>
        <fullName evidence="1">Uncharacterized protein</fullName>
    </submittedName>
</protein>
<comment type="caution">
    <text evidence="1">The sequence shown here is derived from an EMBL/GenBank/DDBJ whole genome shotgun (WGS) entry which is preliminary data.</text>
</comment>
<reference evidence="2" key="1">
    <citation type="journal article" date="2019" name="Int. J. Syst. Evol. Microbiol.">
        <title>The Global Catalogue of Microorganisms (GCM) 10K type strain sequencing project: providing services to taxonomists for standard genome sequencing and annotation.</title>
        <authorList>
            <consortium name="The Broad Institute Genomics Platform"/>
            <consortium name="The Broad Institute Genome Sequencing Center for Infectious Disease"/>
            <person name="Wu L."/>
            <person name="Ma J."/>
        </authorList>
    </citation>
    <scope>NUCLEOTIDE SEQUENCE [LARGE SCALE GENOMIC DNA]</scope>
    <source>
        <strain evidence="2">CGMCC 4.7682</strain>
    </source>
</reference>
<name>A0ABV7QEE4_9PSEU</name>
<proteinExistence type="predicted"/>
<sequence length="103" mass="11094">MMRIKHHLQAAWFLPDDRSMHGRGWRKERWLETSDTSGRPVRITTGLTVDARGEDVVGLAITALGPVSVVGPTAVLTLDSGSDVVGDLLRASLADLFKQQGGA</sequence>
<dbReference type="EMBL" id="JBHRWI010000015">
    <property type="protein sequence ID" value="MFC3510589.1"/>
    <property type="molecule type" value="Genomic_DNA"/>
</dbReference>
<organism evidence="1 2">
    <name type="scientific">Amycolatopsis halotolerans</name>
    <dbReference type="NCBI Taxonomy" id="330083"/>
    <lineage>
        <taxon>Bacteria</taxon>
        <taxon>Bacillati</taxon>
        <taxon>Actinomycetota</taxon>
        <taxon>Actinomycetes</taxon>
        <taxon>Pseudonocardiales</taxon>
        <taxon>Pseudonocardiaceae</taxon>
        <taxon>Amycolatopsis</taxon>
    </lineage>
</organism>
<accession>A0ABV7QEE4</accession>
<keyword evidence="2" id="KW-1185">Reference proteome</keyword>
<dbReference type="RefSeq" id="WP_377868671.1">
    <property type="nucleotide sequence ID" value="NZ_JBHMAY010000007.1"/>
</dbReference>